<proteinExistence type="predicted"/>
<protein>
    <recommendedName>
        <fullName evidence="7">BART domain-containing protein</fullName>
    </recommendedName>
</protein>
<keyword evidence="9" id="KW-1185">Reference proteome</keyword>
<evidence type="ECO:0000256" key="6">
    <source>
        <dbReference type="SAM" id="MobiDB-lite"/>
    </source>
</evidence>
<dbReference type="InterPro" id="IPR023379">
    <property type="entry name" value="BART_dom"/>
</dbReference>
<sequence>MESKSASSSDSEDDYKQSSNSDCNDSKQTSSQDSPNPNTRLSDSPSLDPHEVIRLTSEYFYLEDDLSETISDFITSPSNLDPFRLAFESSSSSSSPPEFPLECHSIYTSYLSLMESSLSEFITSLSLTMSQFVEALSSVQERIENGEFIATGFSTLCKFESYVEMVRMFVEDGIEPCFVPPLVGEDGRLEYE</sequence>
<dbReference type="InterPro" id="IPR042541">
    <property type="entry name" value="BART_sf"/>
</dbReference>
<comment type="subcellular location">
    <subcellularLocation>
        <location evidence="1">Cell projection</location>
        <location evidence="1">Cilium</location>
    </subcellularLocation>
    <subcellularLocation>
        <location evidence="2">Cytoplasm</location>
    </subcellularLocation>
</comment>
<feature type="region of interest" description="Disordered" evidence="6">
    <location>
        <begin position="1"/>
        <end position="49"/>
    </location>
</feature>
<feature type="compositionally biased region" description="Polar residues" evidence="6">
    <location>
        <begin position="17"/>
        <end position="45"/>
    </location>
</feature>
<accession>A0A9W7ENU4</accession>
<evidence type="ECO:0000256" key="3">
    <source>
        <dbReference type="ARBA" id="ARBA00022490"/>
    </source>
</evidence>
<comment type="caution">
    <text evidence="8">The sequence shown here is derived from an EMBL/GenBank/DDBJ whole genome shotgun (WGS) entry which is preliminary data.</text>
</comment>
<evidence type="ECO:0000256" key="1">
    <source>
        <dbReference type="ARBA" id="ARBA00004138"/>
    </source>
</evidence>
<dbReference type="AlphaFoldDB" id="A0A9W7ENU4"/>
<feature type="domain" description="BART" evidence="7">
    <location>
        <begin position="66"/>
        <end position="171"/>
    </location>
</feature>
<keyword evidence="5" id="KW-0966">Cell projection</keyword>
<dbReference type="EMBL" id="BRXX01000039">
    <property type="protein sequence ID" value="GMH84575.1"/>
    <property type="molecule type" value="Genomic_DNA"/>
</dbReference>
<evidence type="ECO:0000256" key="4">
    <source>
        <dbReference type="ARBA" id="ARBA00023069"/>
    </source>
</evidence>
<organism evidence="8 9">
    <name type="scientific">Triparma verrucosa</name>
    <dbReference type="NCBI Taxonomy" id="1606542"/>
    <lineage>
        <taxon>Eukaryota</taxon>
        <taxon>Sar</taxon>
        <taxon>Stramenopiles</taxon>
        <taxon>Ochrophyta</taxon>
        <taxon>Bolidophyceae</taxon>
        <taxon>Parmales</taxon>
        <taxon>Triparmaceae</taxon>
        <taxon>Triparma</taxon>
    </lineage>
</organism>
<dbReference type="Proteomes" id="UP001165160">
    <property type="component" value="Unassembled WGS sequence"/>
</dbReference>
<name>A0A9W7ENU4_9STRA</name>
<evidence type="ECO:0000256" key="5">
    <source>
        <dbReference type="ARBA" id="ARBA00023273"/>
    </source>
</evidence>
<gene>
    <name evidence="8" type="ORF">TrVE_jg1467</name>
</gene>
<evidence type="ECO:0000256" key="2">
    <source>
        <dbReference type="ARBA" id="ARBA00004496"/>
    </source>
</evidence>
<evidence type="ECO:0000259" key="7">
    <source>
        <dbReference type="Pfam" id="PF11527"/>
    </source>
</evidence>
<dbReference type="GO" id="GO:0005929">
    <property type="term" value="C:cilium"/>
    <property type="evidence" value="ECO:0007669"/>
    <property type="project" value="UniProtKB-SubCell"/>
</dbReference>
<keyword evidence="4" id="KW-0969">Cilium</keyword>
<reference evidence="9" key="1">
    <citation type="journal article" date="2023" name="Commun. Biol.">
        <title>Genome analysis of Parmales, the sister group of diatoms, reveals the evolutionary specialization of diatoms from phago-mixotrophs to photoautotrophs.</title>
        <authorList>
            <person name="Ban H."/>
            <person name="Sato S."/>
            <person name="Yoshikawa S."/>
            <person name="Yamada K."/>
            <person name="Nakamura Y."/>
            <person name="Ichinomiya M."/>
            <person name="Sato N."/>
            <person name="Blanc-Mathieu R."/>
            <person name="Endo H."/>
            <person name="Kuwata A."/>
            <person name="Ogata H."/>
        </authorList>
    </citation>
    <scope>NUCLEOTIDE SEQUENCE [LARGE SCALE GENOMIC DNA]</scope>
    <source>
        <strain evidence="9">NIES 3699</strain>
    </source>
</reference>
<dbReference type="Pfam" id="PF11527">
    <property type="entry name" value="ARL2_Bind_BART"/>
    <property type="match status" value="1"/>
</dbReference>
<dbReference type="GO" id="GO:0005737">
    <property type="term" value="C:cytoplasm"/>
    <property type="evidence" value="ECO:0007669"/>
    <property type="project" value="UniProtKB-SubCell"/>
</dbReference>
<evidence type="ECO:0000313" key="8">
    <source>
        <dbReference type="EMBL" id="GMH84575.1"/>
    </source>
</evidence>
<evidence type="ECO:0000313" key="9">
    <source>
        <dbReference type="Proteomes" id="UP001165160"/>
    </source>
</evidence>
<keyword evidence="3" id="KW-0963">Cytoplasm</keyword>
<dbReference type="Gene3D" id="1.20.1520.10">
    <property type="entry name" value="ADP-ribosylation factor-like 2-binding protein, domain"/>
    <property type="match status" value="1"/>
</dbReference>